<sequence>MQVQELPAVLQMSGDYQLSTKVFEPNAEASPERACGDPQQPLPASGEAQIEIAAPVTVCLHGAAYEGALQLSPSDCGADAVHVIHATPKPAKLSFQAGALPLSELSISCVAGCPYQSRTVETFPELPFPRGEHELIVELEFRARGHRRAVEEFKLSPGDNLLRVSLQRFL</sequence>
<keyword evidence="1" id="KW-0723">Serine/threonine-protein kinase</keyword>
<evidence type="ECO:0000313" key="2">
    <source>
        <dbReference type="Proteomes" id="UP000031599"/>
    </source>
</evidence>
<protein>
    <submittedName>
        <fullName evidence="1">Serine/threonine protein kinase</fullName>
    </submittedName>
</protein>
<comment type="caution">
    <text evidence="1">The sequence shown here is derived from an EMBL/GenBank/DDBJ whole genome shotgun (WGS) entry which is preliminary data.</text>
</comment>
<keyword evidence="1" id="KW-0808">Transferase</keyword>
<proteinExistence type="predicted"/>
<accession>A0A0C2D5J4</accession>
<dbReference type="AlphaFoldDB" id="A0A0C2D5J4"/>
<organism evidence="1 2">
    <name type="scientific">Enhygromyxa salina</name>
    <dbReference type="NCBI Taxonomy" id="215803"/>
    <lineage>
        <taxon>Bacteria</taxon>
        <taxon>Pseudomonadati</taxon>
        <taxon>Myxococcota</taxon>
        <taxon>Polyangia</taxon>
        <taxon>Nannocystales</taxon>
        <taxon>Nannocystaceae</taxon>
        <taxon>Enhygromyxa</taxon>
    </lineage>
</organism>
<reference evidence="1 2" key="1">
    <citation type="submission" date="2014-12" db="EMBL/GenBank/DDBJ databases">
        <title>Genome assembly of Enhygromyxa salina DSM 15201.</title>
        <authorList>
            <person name="Sharma G."/>
            <person name="Subramanian S."/>
        </authorList>
    </citation>
    <scope>NUCLEOTIDE SEQUENCE [LARGE SCALE GENOMIC DNA]</scope>
    <source>
        <strain evidence="1 2">DSM 15201</strain>
    </source>
</reference>
<dbReference type="GO" id="GO:0004674">
    <property type="term" value="F:protein serine/threonine kinase activity"/>
    <property type="evidence" value="ECO:0007669"/>
    <property type="project" value="UniProtKB-KW"/>
</dbReference>
<dbReference type="EMBL" id="JMCC02000030">
    <property type="protein sequence ID" value="KIG16970.1"/>
    <property type="molecule type" value="Genomic_DNA"/>
</dbReference>
<dbReference type="Proteomes" id="UP000031599">
    <property type="component" value="Unassembled WGS sequence"/>
</dbReference>
<keyword evidence="1" id="KW-0418">Kinase</keyword>
<evidence type="ECO:0000313" key="1">
    <source>
        <dbReference type="EMBL" id="KIG16970.1"/>
    </source>
</evidence>
<gene>
    <name evidence="1" type="ORF">DB30_03954</name>
</gene>
<name>A0A0C2D5J4_9BACT</name>